<accession>A0AAP3E7S9</accession>
<dbReference type="EMBL" id="JAOPJZ010000014">
    <property type="protein sequence ID" value="MCU4753220.1"/>
    <property type="molecule type" value="Genomic_DNA"/>
</dbReference>
<dbReference type="SUPFAM" id="SSF63825">
    <property type="entry name" value="YWTD domain"/>
    <property type="match status" value="1"/>
</dbReference>
<keyword evidence="2" id="KW-1185">Reference proteome</keyword>
<protein>
    <submittedName>
        <fullName evidence="1">Uncharacterized protein</fullName>
    </submittedName>
</protein>
<dbReference type="InterPro" id="IPR015943">
    <property type="entry name" value="WD40/YVTN_repeat-like_dom_sf"/>
</dbReference>
<evidence type="ECO:0000313" key="2">
    <source>
        <dbReference type="Proteomes" id="UP001321047"/>
    </source>
</evidence>
<dbReference type="InterPro" id="IPR006311">
    <property type="entry name" value="TAT_signal"/>
</dbReference>
<gene>
    <name evidence="1" type="ORF">OB919_14740</name>
</gene>
<dbReference type="PROSITE" id="PS51318">
    <property type="entry name" value="TAT"/>
    <property type="match status" value="1"/>
</dbReference>
<reference evidence="1 2" key="1">
    <citation type="submission" date="2022-09" db="EMBL/GenBank/DDBJ databases">
        <title>Enrichment on poylsaccharides allowed isolation of novel metabolic and taxonomic groups of Haloarchaea.</title>
        <authorList>
            <person name="Sorokin D.Y."/>
            <person name="Elcheninov A.G."/>
            <person name="Khizhniak T.V."/>
            <person name="Kolganova T.V."/>
            <person name="Kublanov I.V."/>
        </authorList>
    </citation>
    <scope>NUCLEOTIDE SEQUENCE [LARGE SCALE GENOMIC DNA]</scope>
    <source>
        <strain evidence="1 2">AArc-curdl1</strain>
    </source>
</reference>
<dbReference type="AlphaFoldDB" id="A0AAP3E7S9"/>
<dbReference type="Gene3D" id="2.130.10.10">
    <property type="entry name" value="YVTN repeat-like/Quinoprotein amine dehydrogenase"/>
    <property type="match status" value="1"/>
</dbReference>
<proteinExistence type="predicted"/>
<sequence>MAQKERETQWSGIDRRTVLRGVAATGIGVGGVAGFGGSVAAKGGPCHRTFGCDDDYYVKIEFVEYWDEETEAYVCYFEEETDTGFLEITDWSGKDGKSCEPVHVEWESDGYVVTNVMAFGGNDCDTVADPEGSYTSELENDGGRQAAISNLQFCLVEADDDPLPQCPFYGTSRSDPTEIVSIRYDAGSGQIVEQSVGAIPDDSSDSNYPNGLAFDDDNDVWYFAEDTGVLKTMNEDGAFGIEEYGVITPNGESIAGAAFRNDTAEYLYIPNGGSTLMAADISGGTVSTTTVTELDWSGVGLGDLAIDRENDILYVSTTRTNESGSNFFSVDLTDLTDQQQIVASTDRTAFAVRSQIAFDDDGTLWAHNANGGDWRTVDLDDGSLSAVMATTREYTDLSQCGFYAA</sequence>
<dbReference type="Proteomes" id="UP001321047">
    <property type="component" value="Unassembled WGS sequence"/>
</dbReference>
<organism evidence="1 2">
    <name type="scientific">Natronosalvus hydrolyticus</name>
    <dbReference type="NCBI Taxonomy" id="2979988"/>
    <lineage>
        <taxon>Archaea</taxon>
        <taxon>Methanobacteriati</taxon>
        <taxon>Methanobacteriota</taxon>
        <taxon>Stenosarchaea group</taxon>
        <taxon>Halobacteria</taxon>
        <taxon>Halobacteriales</taxon>
        <taxon>Natrialbaceae</taxon>
        <taxon>Natronosalvus</taxon>
    </lineage>
</organism>
<name>A0AAP3E7S9_9EURY</name>
<dbReference type="RefSeq" id="WP_342809541.1">
    <property type="nucleotide sequence ID" value="NZ_JAOPJZ010000014.1"/>
</dbReference>
<comment type="caution">
    <text evidence="1">The sequence shown here is derived from an EMBL/GenBank/DDBJ whole genome shotgun (WGS) entry which is preliminary data.</text>
</comment>
<evidence type="ECO:0000313" key="1">
    <source>
        <dbReference type="EMBL" id="MCU4753220.1"/>
    </source>
</evidence>